<keyword evidence="1" id="KW-0472">Membrane</keyword>
<feature type="chain" id="PRO_5046415046" description="Protein-glutamine gamma-glutamyltransferase-like C-terminal domain-containing protein" evidence="2">
    <location>
        <begin position="22"/>
        <end position="260"/>
    </location>
</feature>
<keyword evidence="1" id="KW-0812">Transmembrane</keyword>
<feature type="domain" description="Protein-glutamine gamma-glutamyltransferase-like C-terminal" evidence="3">
    <location>
        <begin position="168"/>
        <end position="238"/>
    </location>
</feature>
<evidence type="ECO:0000313" key="5">
    <source>
        <dbReference type="Proteomes" id="UP001500279"/>
    </source>
</evidence>
<gene>
    <name evidence="4" type="ORF">GCM10009107_45630</name>
</gene>
<dbReference type="InterPro" id="IPR025403">
    <property type="entry name" value="TgpA-like_C"/>
</dbReference>
<evidence type="ECO:0000259" key="3">
    <source>
        <dbReference type="Pfam" id="PF13559"/>
    </source>
</evidence>
<keyword evidence="2" id="KW-0732">Signal</keyword>
<dbReference type="RefSeq" id="WP_231012223.1">
    <property type="nucleotide sequence ID" value="NZ_BAAAEW010000033.1"/>
</dbReference>
<evidence type="ECO:0000313" key="4">
    <source>
        <dbReference type="EMBL" id="GAA0761844.1"/>
    </source>
</evidence>
<sequence length="260" mass="27429">MRLRIEAVGLAGLLACGGVQAQPAPPSPAASAPTVTLATVRAATEAMNRDPLLHAEETRRTLKFDWESKPKKQDKPSPAPDWLITLAEWLAGAGRLLAWAGGLLLVALACVLGWRLWQRSMPTLAAAPVAPSHVGSLDIRPESLPEPLGQAAAALWHQGDARAALALLYRGVLSRLVHRHGVAIVAASTEAECLALASERLSPTAIEALRQLIDAWLEIGYAHRRPDEARVLDLCARFDALFGAGLAAQAAGGALRAATA</sequence>
<accession>A0ABN1KBW2</accession>
<feature type="transmembrane region" description="Helical" evidence="1">
    <location>
        <begin position="96"/>
        <end position="117"/>
    </location>
</feature>
<proteinExistence type="predicted"/>
<name>A0ABN1KBW2_9BURK</name>
<evidence type="ECO:0000256" key="1">
    <source>
        <dbReference type="SAM" id="Phobius"/>
    </source>
</evidence>
<dbReference type="EMBL" id="BAAAEW010000033">
    <property type="protein sequence ID" value="GAA0761844.1"/>
    <property type="molecule type" value="Genomic_DNA"/>
</dbReference>
<keyword evidence="5" id="KW-1185">Reference proteome</keyword>
<protein>
    <recommendedName>
        <fullName evidence="3">Protein-glutamine gamma-glutamyltransferase-like C-terminal domain-containing protein</fullName>
    </recommendedName>
</protein>
<evidence type="ECO:0000256" key="2">
    <source>
        <dbReference type="SAM" id="SignalP"/>
    </source>
</evidence>
<comment type="caution">
    <text evidence="4">The sequence shown here is derived from an EMBL/GenBank/DDBJ whole genome shotgun (WGS) entry which is preliminary data.</text>
</comment>
<keyword evidence="1" id="KW-1133">Transmembrane helix</keyword>
<reference evidence="4 5" key="1">
    <citation type="journal article" date="2019" name="Int. J. Syst. Evol. Microbiol.">
        <title>The Global Catalogue of Microorganisms (GCM) 10K type strain sequencing project: providing services to taxonomists for standard genome sequencing and annotation.</title>
        <authorList>
            <consortium name="The Broad Institute Genomics Platform"/>
            <consortium name="The Broad Institute Genome Sequencing Center for Infectious Disease"/>
            <person name="Wu L."/>
            <person name="Ma J."/>
        </authorList>
    </citation>
    <scope>NUCLEOTIDE SEQUENCE [LARGE SCALE GENOMIC DNA]</scope>
    <source>
        <strain evidence="4 5">JCM 15503</strain>
    </source>
</reference>
<dbReference type="Pfam" id="PF13559">
    <property type="entry name" value="DUF4129"/>
    <property type="match status" value="1"/>
</dbReference>
<organism evidence="4 5">
    <name type="scientific">Ideonella azotifigens</name>
    <dbReference type="NCBI Taxonomy" id="513160"/>
    <lineage>
        <taxon>Bacteria</taxon>
        <taxon>Pseudomonadati</taxon>
        <taxon>Pseudomonadota</taxon>
        <taxon>Betaproteobacteria</taxon>
        <taxon>Burkholderiales</taxon>
        <taxon>Sphaerotilaceae</taxon>
        <taxon>Ideonella</taxon>
    </lineage>
</organism>
<feature type="signal peptide" evidence="2">
    <location>
        <begin position="1"/>
        <end position="21"/>
    </location>
</feature>
<dbReference type="Proteomes" id="UP001500279">
    <property type="component" value="Unassembled WGS sequence"/>
</dbReference>